<name>A0A5N5QP98_9AGAM</name>
<proteinExistence type="predicted"/>
<evidence type="ECO:0000313" key="3">
    <source>
        <dbReference type="Proteomes" id="UP000383932"/>
    </source>
</evidence>
<feature type="region of interest" description="Disordered" evidence="1">
    <location>
        <begin position="333"/>
        <end position="357"/>
    </location>
</feature>
<protein>
    <recommendedName>
        <fullName evidence="4">Deuterolysin metalloprotease (M35) family containing protein</fullName>
    </recommendedName>
</protein>
<sequence length="357" mass="39696">MGMFQAGNKFEKRIQSKPCVDASVDRNPMIDILMRNPRVTPGLDPGQSLGVIVDVVAGVDGGTARYLSNPTYHITMKSLNGSSLTPDDMPRIWLSNRNEYIHSAGKRKLEASGDTDTEILGARTPLYLPGWSLRPGFHIEADIGLIIRRFIKSSVMRDLLFNLDPEYAQISLYPLITASTAALSNNSYATATLSTTYQPALTYFRGQEEYWSTRNHAWEFDYDMCDFIDDYRSSTVFDVIGSVGGLFALLQAAHILLFGRPLLWGLAGTKLITPFGIVGAFSSESFKRRLHERYHRQPSEHNPEPIHIGAFLRDFVIDLGPANVDLDHSPQASVLSSTQNDDCQLGETISSSTRQQS</sequence>
<organism evidence="2 3">
    <name type="scientific">Ceratobasidium theobromae</name>
    <dbReference type="NCBI Taxonomy" id="1582974"/>
    <lineage>
        <taxon>Eukaryota</taxon>
        <taxon>Fungi</taxon>
        <taxon>Dikarya</taxon>
        <taxon>Basidiomycota</taxon>
        <taxon>Agaricomycotina</taxon>
        <taxon>Agaricomycetes</taxon>
        <taxon>Cantharellales</taxon>
        <taxon>Ceratobasidiaceae</taxon>
        <taxon>Ceratobasidium</taxon>
    </lineage>
</organism>
<keyword evidence="3" id="KW-1185">Reference proteome</keyword>
<dbReference type="Proteomes" id="UP000383932">
    <property type="component" value="Unassembled WGS sequence"/>
</dbReference>
<accession>A0A5N5QP98</accession>
<evidence type="ECO:0000313" key="2">
    <source>
        <dbReference type="EMBL" id="KAB5593580.1"/>
    </source>
</evidence>
<evidence type="ECO:0000256" key="1">
    <source>
        <dbReference type="SAM" id="MobiDB-lite"/>
    </source>
</evidence>
<dbReference type="EMBL" id="SSOP01000034">
    <property type="protein sequence ID" value="KAB5593580.1"/>
    <property type="molecule type" value="Genomic_DNA"/>
</dbReference>
<gene>
    <name evidence="2" type="ORF">CTheo_2969</name>
</gene>
<dbReference type="AlphaFoldDB" id="A0A5N5QP98"/>
<evidence type="ECO:0008006" key="4">
    <source>
        <dbReference type="Google" id="ProtNLM"/>
    </source>
</evidence>
<reference evidence="2 3" key="1">
    <citation type="journal article" date="2019" name="Fungal Biol. Biotechnol.">
        <title>Draft genome sequence of fastidious pathogen Ceratobasidium theobromae, which causes vascular-streak dieback in Theobroma cacao.</title>
        <authorList>
            <person name="Ali S.S."/>
            <person name="Asman A."/>
            <person name="Shao J."/>
            <person name="Firmansyah A.P."/>
            <person name="Susilo A.W."/>
            <person name="Rosmana A."/>
            <person name="McMahon P."/>
            <person name="Junaid M."/>
            <person name="Guest D."/>
            <person name="Kheng T.Y."/>
            <person name="Meinhardt L.W."/>
            <person name="Bailey B.A."/>
        </authorList>
    </citation>
    <scope>NUCLEOTIDE SEQUENCE [LARGE SCALE GENOMIC DNA]</scope>
    <source>
        <strain evidence="2 3">CT2</strain>
    </source>
</reference>
<dbReference type="OrthoDB" id="3256592at2759"/>
<comment type="caution">
    <text evidence="2">The sequence shown here is derived from an EMBL/GenBank/DDBJ whole genome shotgun (WGS) entry which is preliminary data.</text>
</comment>